<dbReference type="EMBL" id="ATGI01000009">
    <property type="protein sequence ID" value="EPF77161.1"/>
    <property type="molecule type" value="Genomic_DNA"/>
</dbReference>
<keyword evidence="2 7" id="KW-0813">Transport</keyword>
<evidence type="ECO:0000256" key="4">
    <source>
        <dbReference type="ARBA" id="ARBA00022692"/>
    </source>
</evidence>
<dbReference type="STRING" id="632955.GCA_000829675_00772"/>
<dbReference type="Proteomes" id="UP000014568">
    <property type="component" value="Unassembled WGS sequence"/>
</dbReference>
<comment type="similarity">
    <text evidence="7">Belongs to the binding-protein-dependent transport system permease family.</text>
</comment>
<evidence type="ECO:0000256" key="5">
    <source>
        <dbReference type="ARBA" id="ARBA00022989"/>
    </source>
</evidence>
<evidence type="ECO:0000313" key="9">
    <source>
        <dbReference type="EMBL" id="EPF77161.1"/>
    </source>
</evidence>
<dbReference type="NCBIfam" id="NF011712">
    <property type="entry name" value="PRK15133.1"/>
    <property type="match status" value="1"/>
</dbReference>
<accession>S3PEB4</accession>
<feature type="transmembrane region" description="Helical" evidence="7">
    <location>
        <begin position="9"/>
        <end position="30"/>
    </location>
</feature>
<gene>
    <name evidence="9" type="ORF">F945_01089</name>
</gene>
<protein>
    <submittedName>
        <fullName evidence="9">Microcin C transport system permease</fullName>
    </submittedName>
</protein>
<keyword evidence="4 7" id="KW-0812">Transmembrane</keyword>
<feature type="domain" description="ABC transmembrane type-1" evidence="8">
    <location>
        <begin position="122"/>
        <end position="337"/>
    </location>
</feature>
<dbReference type="RefSeq" id="WP_016655510.1">
    <property type="nucleotide sequence ID" value="NZ_KE340352.1"/>
</dbReference>
<dbReference type="Pfam" id="PF00528">
    <property type="entry name" value="BPD_transp_1"/>
    <property type="match status" value="1"/>
</dbReference>
<comment type="caution">
    <text evidence="9">The sequence shown here is derived from an EMBL/GenBank/DDBJ whole genome shotgun (WGS) entry which is preliminary data.</text>
</comment>
<dbReference type="SUPFAM" id="SSF161098">
    <property type="entry name" value="MetI-like"/>
    <property type="match status" value="1"/>
</dbReference>
<feature type="transmembrane region" description="Helical" evidence="7">
    <location>
        <begin position="318"/>
        <end position="337"/>
    </location>
</feature>
<dbReference type="GO" id="GO:0005886">
    <property type="term" value="C:plasma membrane"/>
    <property type="evidence" value="ECO:0007669"/>
    <property type="project" value="UniProtKB-SubCell"/>
</dbReference>
<dbReference type="PROSITE" id="PS50928">
    <property type="entry name" value="ABC_TM1"/>
    <property type="match status" value="1"/>
</dbReference>
<evidence type="ECO:0000313" key="10">
    <source>
        <dbReference type="Proteomes" id="UP000014568"/>
    </source>
</evidence>
<dbReference type="InterPro" id="IPR000515">
    <property type="entry name" value="MetI-like"/>
</dbReference>
<evidence type="ECO:0000259" key="8">
    <source>
        <dbReference type="PROSITE" id="PS50928"/>
    </source>
</evidence>
<evidence type="ECO:0000256" key="1">
    <source>
        <dbReference type="ARBA" id="ARBA00004651"/>
    </source>
</evidence>
<feature type="transmembrane region" description="Helical" evidence="7">
    <location>
        <begin position="213"/>
        <end position="236"/>
    </location>
</feature>
<feature type="transmembrane region" description="Helical" evidence="7">
    <location>
        <begin position="161"/>
        <end position="183"/>
    </location>
</feature>
<proteinExistence type="inferred from homology"/>
<evidence type="ECO:0000256" key="6">
    <source>
        <dbReference type="ARBA" id="ARBA00023136"/>
    </source>
</evidence>
<evidence type="ECO:0000256" key="2">
    <source>
        <dbReference type="ARBA" id="ARBA00022448"/>
    </source>
</evidence>
<dbReference type="CDD" id="cd06261">
    <property type="entry name" value="TM_PBP2"/>
    <property type="match status" value="1"/>
</dbReference>
<keyword evidence="5 7" id="KW-1133">Transmembrane helix</keyword>
<dbReference type="GO" id="GO:0055085">
    <property type="term" value="P:transmembrane transport"/>
    <property type="evidence" value="ECO:0007669"/>
    <property type="project" value="InterPro"/>
</dbReference>
<dbReference type="GO" id="GO:0042884">
    <property type="term" value="P:microcin transport"/>
    <property type="evidence" value="ECO:0007669"/>
    <property type="project" value="TreeGrafter"/>
</dbReference>
<keyword evidence="6 7" id="KW-0472">Membrane</keyword>
<feature type="transmembrane region" description="Helical" evidence="7">
    <location>
        <begin position="122"/>
        <end position="140"/>
    </location>
</feature>
<keyword evidence="10" id="KW-1185">Reference proteome</keyword>
<dbReference type="InterPro" id="IPR035906">
    <property type="entry name" value="MetI-like_sf"/>
</dbReference>
<organism evidence="9 10">
    <name type="scientific">Acinetobacter rudis CIP 110305</name>
    <dbReference type="NCBI Taxonomy" id="421052"/>
    <lineage>
        <taxon>Bacteria</taxon>
        <taxon>Pseudomonadati</taxon>
        <taxon>Pseudomonadota</taxon>
        <taxon>Gammaproteobacteria</taxon>
        <taxon>Moraxellales</taxon>
        <taxon>Moraxellaceae</taxon>
        <taxon>Acinetobacter</taxon>
    </lineage>
</organism>
<dbReference type="PANTHER" id="PTHR30465:SF66">
    <property type="entry name" value="INNER MEMBRANE ABC TRANSPORTER PERMEASE PROTEIN YEJB"/>
    <property type="match status" value="1"/>
</dbReference>
<evidence type="ECO:0000256" key="7">
    <source>
        <dbReference type="RuleBase" id="RU363032"/>
    </source>
</evidence>
<dbReference type="Gene3D" id="1.10.3720.10">
    <property type="entry name" value="MetI-like"/>
    <property type="match status" value="1"/>
</dbReference>
<keyword evidence="3" id="KW-1003">Cell membrane</keyword>
<sequence length="356" mass="40139">MSSYIFKRVLLMIPTLFLILVINFVVVQLAPGGPVEQAIQRAEQSFNADAYRGAEIVSSNNSQYRGARGLSDEMVEQIKKQYGFDQPAYQRFILMLKNYLTFDFGESFFKDKAVTTLLWERMPVTVSLGLWSTLLIYMVSIPLGIKKARQHGLIFDRASSLLLAIGYAIPAFVFAIVLIMLFAGGSYWQLFPLQGLVSDDFASLSFIEKIRDYFWHLFLPLLAIVLGGFAGLTYLTKYAFMEELGKQYVLAARAKGLSESGVLYGHVFRNAMLIVIAGLPEALIGIFLMGNLFIEIIFNLDGVGLLGFEAIQQRDYPVIFGTLFIYTLLGLILRLISDVLYQWIDPRIDFSARGMR</sequence>
<dbReference type="AlphaFoldDB" id="S3PEB4"/>
<comment type="subcellular location">
    <subcellularLocation>
        <location evidence="1 7">Cell membrane</location>
        <topology evidence="1 7">Multi-pass membrane protein</topology>
    </subcellularLocation>
</comment>
<dbReference type="OrthoDB" id="9805855at2"/>
<name>S3PEB4_9GAMM</name>
<dbReference type="eggNOG" id="COG4174">
    <property type="taxonomic scope" value="Bacteria"/>
</dbReference>
<feature type="transmembrane region" description="Helical" evidence="7">
    <location>
        <begin position="273"/>
        <end position="298"/>
    </location>
</feature>
<evidence type="ECO:0000256" key="3">
    <source>
        <dbReference type="ARBA" id="ARBA00022475"/>
    </source>
</evidence>
<dbReference type="PATRIC" id="fig|421052.3.peg.1071"/>
<reference evidence="9 10" key="1">
    <citation type="submission" date="2013-06" db="EMBL/GenBank/DDBJ databases">
        <title>The Genome Sequence of Acinetobacter rudis CIP 110305.</title>
        <authorList>
            <consortium name="The Broad Institute Genome Sequencing Platform"/>
            <consortium name="The Broad Institute Genome Sequencing Center for Infectious Disease"/>
            <person name="Cerqueira G."/>
            <person name="Feldgarden M."/>
            <person name="Courvalin P."/>
            <person name="Perichon B."/>
            <person name="Grillot-Courvalin C."/>
            <person name="Clermont D."/>
            <person name="Rocha E."/>
            <person name="Yoon E.-J."/>
            <person name="Nemec A."/>
            <person name="Young S.K."/>
            <person name="Zeng Q."/>
            <person name="Gargeya S."/>
            <person name="Fitzgerald M."/>
            <person name="Abouelleil A."/>
            <person name="Alvarado L."/>
            <person name="Berlin A.M."/>
            <person name="Chapman S.B."/>
            <person name="Dewar J."/>
            <person name="Goldberg J."/>
            <person name="Griggs A."/>
            <person name="Gujja S."/>
            <person name="Hansen M."/>
            <person name="Howarth C."/>
            <person name="Imamovic A."/>
            <person name="Larimer J."/>
            <person name="McCowan C."/>
            <person name="Murphy C."/>
            <person name="Pearson M."/>
            <person name="Priest M."/>
            <person name="Roberts A."/>
            <person name="Saif S."/>
            <person name="Shea T."/>
            <person name="Sykes S."/>
            <person name="Wortman J."/>
            <person name="Nusbaum C."/>
            <person name="Birren B."/>
        </authorList>
    </citation>
    <scope>NUCLEOTIDE SEQUENCE [LARGE SCALE GENOMIC DNA]</scope>
    <source>
        <strain evidence="9 10">CIP 110305</strain>
    </source>
</reference>
<dbReference type="HOGENOM" id="CLU_036879_1_1_6"/>
<dbReference type="PANTHER" id="PTHR30465">
    <property type="entry name" value="INNER MEMBRANE ABC TRANSPORTER"/>
    <property type="match status" value="1"/>
</dbReference>